<dbReference type="NCBIfam" id="NF040910">
    <property type="entry name" value="CD1375_fam"/>
    <property type="match status" value="1"/>
</dbReference>
<reference evidence="1" key="1">
    <citation type="submission" date="2019-08" db="EMBL/GenBank/DDBJ databases">
        <authorList>
            <person name="Kucharzyk K."/>
            <person name="Murdoch R.W."/>
            <person name="Higgins S."/>
            <person name="Loffler F."/>
        </authorList>
    </citation>
    <scope>NUCLEOTIDE SEQUENCE</scope>
</reference>
<gene>
    <name evidence="1" type="ORF">SDC9_148622</name>
</gene>
<dbReference type="EMBL" id="VSSQ01047427">
    <property type="protein sequence ID" value="MPN01413.1"/>
    <property type="molecule type" value="Genomic_DNA"/>
</dbReference>
<organism evidence="1">
    <name type="scientific">bioreactor metagenome</name>
    <dbReference type="NCBI Taxonomy" id="1076179"/>
    <lineage>
        <taxon>unclassified sequences</taxon>
        <taxon>metagenomes</taxon>
        <taxon>ecological metagenomes</taxon>
    </lineage>
</organism>
<dbReference type="InterPro" id="IPR047907">
    <property type="entry name" value="CD1375-like"/>
</dbReference>
<comment type="caution">
    <text evidence="1">The sequence shown here is derived from an EMBL/GenBank/DDBJ whole genome shotgun (WGS) entry which is preliminary data.</text>
</comment>
<accession>A0A645ELK8</accession>
<evidence type="ECO:0000313" key="1">
    <source>
        <dbReference type="EMBL" id="MPN01413.1"/>
    </source>
</evidence>
<name>A0A645ELK8_9ZZZZ</name>
<protein>
    <submittedName>
        <fullName evidence="1">Uncharacterized protein</fullName>
    </submittedName>
</protein>
<proteinExistence type="predicted"/>
<dbReference type="AlphaFoldDB" id="A0A645ELK8"/>
<sequence length="45" mass="5301">MVKLYMIKVYAVLVKNEKREIDTLPEEYIIPVAEFIASQEEKTNN</sequence>